<dbReference type="PANTHER" id="PTHR46072:SF3">
    <property type="entry name" value="AMIDASE"/>
    <property type="match status" value="1"/>
</dbReference>
<feature type="active site" description="Acyl-ester intermediate" evidence="5">
    <location>
        <position position="256"/>
    </location>
</feature>
<evidence type="ECO:0000256" key="3">
    <source>
        <dbReference type="ARBA" id="ARBA00012922"/>
    </source>
</evidence>
<dbReference type="EC" id="3.5.1.4" evidence="3"/>
<dbReference type="PANTHER" id="PTHR46072">
    <property type="entry name" value="AMIDASE-RELATED-RELATED"/>
    <property type="match status" value="1"/>
</dbReference>
<feature type="active site" description="Charge relay system" evidence="5">
    <location>
        <position position="156"/>
    </location>
</feature>
<feature type="binding site" evidence="6">
    <location>
        <position position="206"/>
    </location>
    <ligand>
        <name>substrate</name>
    </ligand>
</feature>
<dbReference type="Gene3D" id="3.90.1300.10">
    <property type="entry name" value="Amidase signature (AS) domain"/>
    <property type="match status" value="1"/>
</dbReference>
<feature type="binding site" evidence="6">
    <location>
        <position position="232"/>
    </location>
    <ligand>
        <name>substrate</name>
    </ligand>
</feature>
<name>A0A3M9YF87_9PEZI</name>
<dbReference type="SUPFAM" id="SSF75304">
    <property type="entry name" value="Amidase signature (AS) enzymes"/>
    <property type="match status" value="1"/>
</dbReference>
<keyword evidence="9" id="KW-1185">Reference proteome</keyword>
<dbReference type="PROSITE" id="PS00571">
    <property type="entry name" value="AMIDASES"/>
    <property type="match status" value="1"/>
</dbReference>
<keyword evidence="4" id="KW-0378">Hydrolase</keyword>
<evidence type="ECO:0000313" key="9">
    <source>
        <dbReference type="Proteomes" id="UP000267145"/>
    </source>
</evidence>
<reference evidence="8 9" key="1">
    <citation type="submission" date="2018-10" db="EMBL/GenBank/DDBJ databases">
        <title>Genome sequence of Verticillium nonalfalfae VnAa140.</title>
        <authorList>
            <person name="Stajich J.E."/>
            <person name="Kasson M.T."/>
        </authorList>
    </citation>
    <scope>NUCLEOTIDE SEQUENCE [LARGE SCALE GENOMIC DNA]</scope>
    <source>
        <strain evidence="8 9">VnAa140</strain>
    </source>
</reference>
<accession>A0A3M9YF87</accession>
<feature type="domain" description="Amidase" evidence="7">
    <location>
        <begin position="100"/>
        <end position="573"/>
    </location>
</feature>
<evidence type="ECO:0000313" key="8">
    <source>
        <dbReference type="EMBL" id="RNJ59243.1"/>
    </source>
</evidence>
<dbReference type="GO" id="GO:0004040">
    <property type="term" value="F:amidase activity"/>
    <property type="evidence" value="ECO:0007669"/>
    <property type="project" value="UniProtKB-EC"/>
</dbReference>
<dbReference type="GeneID" id="39606688"/>
<dbReference type="InterPro" id="IPR036928">
    <property type="entry name" value="AS_sf"/>
</dbReference>
<dbReference type="Pfam" id="PF01425">
    <property type="entry name" value="Amidase"/>
    <property type="match status" value="1"/>
</dbReference>
<sequence length="596" mass="64355">MGSVAALSIEENRSTLSSDWAALAAAHSQKQREAIPKAWTLSDDTLKEITGHGTDRHGRLVELQTAQKSGLLSDHEIGISQATASELVQKIHAGELTSAEVTVTFCKMAAVAQQTTSCLTEIFFDEGIERAKWLDQQLQTTGKVVGPLHGLPVSLKDSLHVKGRHATVGYTEYLRRDPPNKNSALVDLLLDAGAVLYCKTNVPQTMMTADSENHIFGRTLCPHKTTLTAGGSSGGEGALVGFRGSPLGVGTDIAGSIRIPSLCCGTYGFKPSSNRVPFGGQSHYPFPIHGLDLIEPTAGPLANSVADLSLFMQTVTRRSPWKYDPTAHHLGWRALPHNYAKRLTIGVLPEDPLYKLHPPVRHTIDKAVAVLKAKGHNIVHLPYEASTSVDLGGRIGFQLFTLGGPSPDQVLEEAGEPLVYSVEKRVHPFAHGGLPVPPSGDKFAETIQITKVKAAYAEAWQKTWGSFDLDVVLAPGAISTSVSHDTYGCPMYTLMWNVLDYPAGIIPYGTSSSAEFPEHQKGNATFDSDCMALSTHWHGSKNADPKIDIPEAADGAPCAIQIVAPRFHDEECLQAMELIDKELRQDAQSAHSRPRI</sequence>
<evidence type="ECO:0000256" key="6">
    <source>
        <dbReference type="PIRSR" id="PIRSR001221-2"/>
    </source>
</evidence>
<comment type="similarity">
    <text evidence="2">Belongs to the amidase family.</text>
</comment>
<dbReference type="RefSeq" id="XP_028497401.1">
    <property type="nucleotide sequence ID" value="XM_028637193.1"/>
</dbReference>
<comment type="caution">
    <text evidence="8">The sequence shown here is derived from an EMBL/GenBank/DDBJ whole genome shotgun (WGS) entry which is preliminary data.</text>
</comment>
<evidence type="ECO:0000259" key="7">
    <source>
        <dbReference type="Pfam" id="PF01425"/>
    </source>
</evidence>
<organism evidence="8 9">
    <name type="scientific">Verticillium nonalfalfae</name>
    <dbReference type="NCBI Taxonomy" id="1051616"/>
    <lineage>
        <taxon>Eukaryota</taxon>
        <taxon>Fungi</taxon>
        <taxon>Dikarya</taxon>
        <taxon>Ascomycota</taxon>
        <taxon>Pezizomycotina</taxon>
        <taxon>Sordariomycetes</taxon>
        <taxon>Hypocreomycetidae</taxon>
        <taxon>Glomerellales</taxon>
        <taxon>Plectosphaerellaceae</taxon>
        <taxon>Verticillium</taxon>
    </lineage>
</organism>
<evidence type="ECO:0000256" key="2">
    <source>
        <dbReference type="ARBA" id="ARBA00009199"/>
    </source>
</evidence>
<evidence type="ECO:0000256" key="1">
    <source>
        <dbReference type="ARBA" id="ARBA00001311"/>
    </source>
</evidence>
<protein>
    <recommendedName>
        <fullName evidence="3">amidase</fullName>
        <ecNumber evidence="3">3.5.1.4</ecNumber>
    </recommendedName>
</protein>
<feature type="binding site" evidence="6">
    <location>
        <begin position="253"/>
        <end position="256"/>
    </location>
    <ligand>
        <name>substrate</name>
    </ligand>
</feature>
<gene>
    <name evidence="8" type="ORF">D7B24_002999</name>
</gene>
<proteinExistence type="inferred from homology"/>
<evidence type="ECO:0000256" key="5">
    <source>
        <dbReference type="PIRSR" id="PIRSR001221-1"/>
    </source>
</evidence>
<dbReference type="Proteomes" id="UP000267145">
    <property type="component" value="Unassembled WGS sequence"/>
</dbReference>
<dbReference type="PIRSF" id="PIRSF001221">
    <property type="entry name" value="Amidase_fungi"/>
    <property type="match status" value="1"/>
</dbReference>
<dbReference type="InterPro" id="IPR023631">
    <property type="entry name" value="Amidase_dom"/>
</dbReference>
<comment type="catalytic activity">
    <reaction evidence="1">
        <text>a monocarboxylic acid amide + H2O = a monocarboxylate + NH4(+)</text>
        <dbReference type="Rhea" id="RHEA:12020"/>
        <dbReference type="ChEBI" id="CHEBI:15377"/>
        <dbReference type="ChEBI" id="CHEBI:28938"/>
        <dbReference type="ChEBI" id="CHEBI:35757"/>
        <dbReference type="ChEBI" id="CHEBI:83628"/>
        <dbReference type="EC" id="3.5.1.4"/>
    </reaction>
</comment>
<evidence type="ECO:0000256" key="4">
    <source>
        <dbReference type="ARBA" id="ARBA00022801"/>
    </source>
</evidence>
<dbReference type="STRING" id="1051616.A0A3M9YF87"/>
<dbReference type="EMBL" id="RBVV01000018">
    <property type="protein sequence ID" value="RNJ59243.1"/>
    <property type="molecule type" value="Genomic_DNA"/>
</dbReference>
<dbReference type="InterPro" id="IPR020556">
    <property type="entry name" value="Amidase_CS"/>
</dbReference>
<dbReference type="AlphaFoldDB" id="A0A3M9YF87"/>
<feature type="active site" description="Charge relay system" evidence="5">
    <location>
        <position position="232"/>
    </location>
</feature>